<gene>
    <name evidence="3" type="ORF">HUO07_15140</name>
</gene>
<comment type="caution">
    <text evidence="3">The sequence shown here is derived from an EMBL/GenBank/DDBJ whole genome shotgun (WGS) entry which is preliminary data.</text>
</comment>
<dbReference type="SUPFAM" id="SSF51735">
    <property type="entry name" value="NAD(P)-binding Rossmann-fold domains"/>
    <property type="match status" value="1"/>
</dbReference>
<keyword evidence="4" id="KW-1185">Reference proteome</keyword>
<comment type="similarity">
    <text evidence="1">Belongs to the short-chain dehydrogenases/reductases (SDR) family.</text>
</comment>
<dbReference type="InterPro" id="IPR020904">
    <property type="entry name" value="Sc_DH/Rdtase_CS"/>
</dbReference>
<dbReference type="EMBL" id="JABWCV010000018">
    <property type="protein sequence ID" value="NVF15502.1"/>
    <property type="molecule type" value="Genomic_DNA"/>
</dbReference>
<dbReference type="Gene3D" id="3.40.50.720">
    <property type="entry name" value="NAD(P)-binding Rossmann-like Domain"/>
    <property type="match status" value="1"/>
</dbReference>
<dbReference type="GO" id="GO:0016616">
    <property type="term" value="F:oxidoreductase activity, acting on the CH-OH group of donors, NAD or NADP as acceptor"/>
    <property type="evidence" value="ECO:0007669"/>
    <property type="project" value="TreeGrafter"/>
</dbReference>
<evidence type="ECO:0000313" key="4">
    <source>
        <dbReference type="Proteomes" id="UP000589984"/>
    </source>
</evidence>
<name>A0A7Y6REL0_9GAMM</name>
<dbReference type="GO" id="GO:0006633">
    <property type="term" value="P:fatty acid biosynthetic process"/>
    <property type="evidence" value="ECO:0007669"/>
    <property type="project" value="TreeGrafter"/>
</dbReference>
<dbReference type="PRINTS" id="PR00080">
    <property type="entry name" value="SDRFAMILY"/>
</dbReference>
<evidence type="ECO:0000313" key="3">
    <source>
        <dbReference type="EMBL" id="NVF15502.1"/>
    </source>
</evidence>
<evidence type="ECO:0000256" key="2">
    <source>
        <dbReference type="ARBA" id="ARBA00023002"/>
    </source>
</evidence>
<dbReference type="GO" id="GO:0048038">
    <property type="term" value="F:quinone binding"/>
    <property type="evidence" value="ECO:0007669"/>
    <property type="project" value="TreeGrafter"/>
</dbReference>
<organism evidence="3 4">
    <name type="scientific">Vreelandella maris</name>
    <dbReference type="NCBI Taxonomy" id="2729617"/>
    <lineage>
        <taxon>Bacteria</taxon>
        <taxon>Pseudomonadati</taxon>
        <taxon>Pseudomonadota</taxon>
        <taxon>Gammaproteobacteria</taxon>
        <taxon>Oceanospirillales</taxon>
        <taxon>Halomonadaceae</taxon>
        <taxon>Vreelandella</taxon>
    </lineage>
</organism>
<reference evidence="3 4" key="1">
    <citation type="submission" date="2020-06" db="EMBL/GenBank/DDBJ databases">
        <title>Halomonas sp. QX-1 draft genome sequence.</title>
        <authorList>
            <person name="Qiu X."/>
        </authorList>
    </citation>
    <scope>NUCLEOTIDE SEQUENCE [LARGE SCALE GENOMIC DNA]</scope>
    <source>
        <strain evidence="3 4">QX-1</strain>
    </source>
</reference>
<dbReference type="PANTHER" id="PTHR42760">
    <property type="entry name" value="SHORT-CHAIN DEHYDROGENASES/REDUCTASES FAMILY MEMBER"/>
    <property type="match status" value="1"/>
</dbReference>
<dbReference type="InterPro" id="IPR002347">
    <property type="entry name" value="SDR_fam"/>
</dbReference>
<dbReference type="Proteomes" id="UP000589984">
    <property type="component" value="Unassembled WGS sequence"/>
</dbReference>
<dbReference type="PRINTS" id="PR00081">
    <property type="entry name" value="GDHRDH"/>
</dbReference>
<dbReference type="RefSeq" id="WP_176304240.1">
    <property type="nucleotide sequence ID" value="NZ_JABWCV010000018.1"/>
</dbReference>
<dbReference type="Pfam" id="PF13561">
    <property type="entry name" value="adh_short_C2"/>
    <property type="match status" value="1"/>
</dbReference>
<sequence>MNKQRFKTAVITGAAGEISQQIALFFSKRNIKLVLTDIDEASLESFAATLGGEPDCLAIRHDVAKMEDAERVAEACREAFGQVDYIVTGAGLYQHLPLTEIVEADWRTSMAINLDGVFFTIQALRPLLSKNSSIVNIASLAGQRGSLNHTPYAAAKGGVLTLTRSLAQELAPRTRVNAISPGLIDTRMMGSLDAAKRQIMIGATPLQRLGRPDEIASVVDFLCSDASSFMTGESLQVNGGLYIN</sequence>
<dbReference type="PANTHER" id="PTHR42760:SF133">
    <property type="entry name" value="3-OXOACYL-[ACYL-CARRIER-PROTEIN] REDUCTASE"/>
    <property type="match status" value="1"/>
</dbReference>
<proteinExistence type="inferred from homology"/>
<dbReference type="AlphaFoldDB" id="A0A7Y6REL0"/>
<dbReference type="InterPro" id="IPR036291">
    <property type="entry name" value="NAD(P)-bd_dom_sf"/>
</dbReference>
<evidence type="ECO:0000256" key="1">
    <source>
        <dbReference type="ARBA" id="ARBA00006484"/>
    </source>
</evidence>
<accession>A0A7Y6REL0</accession>
<dbReference type="FunFam" id="3.40.50.720:FF:000084">
    <property type="entry name" value="Short-chain dehydrogenase reductase"/>
    <property type="match status" value="1"/>
</dbReference>
<dbReference type="PROSITE" id="PS00061">
    <property type="entry name" value="ADH_SHORT"/>
    <property type="match status" value="1"/>
</dbReference>
<protein>
    <submittedName>
        <fullName evidence="3">SDR family oxidoreductase</fullName>
    </submittedName>
</protein>
<keyword evidence="2" id="KW-0560">Oxidoreductase</keyword>
<dbReference type="CDD" id="cd05233">
    <property type="entry name" value="SDR_c"/>
    <property type="match status" value="1"/>
</dbReference>